<dbReference type="EMBL" id="MN739215">
    <property type="protein sequence ID" value="QHS93963.1"/>
    <property type="molecule type" value="Genomic_DNA"/>
</dbReference>
<dbReference type="PANTHER" id="PTHR42923">
    <property type="entry name" value="PROTOPORPHYRINOGEN OXIDASE"/>
    <property type="match status" value="1"/>
</dbReference>
<feature type="domain" description="Amine oxidase" evidence="2">
    <location>
        <begin position="13"/>
        <end position="441"/>
    </location>
</feature>
<keyword evidence="1" id="KW-0472">Membrane</keyword>
<dbReference type="GO" id="GO:0016491">
    <property type="term" value="F:oxidoreductase activity"/>
    <property type="evidence" value="ECO:0007669"/>
    <property type="project" value="InterPro"/>
</dbReference>
<sequence length="447" mass="51892">MIYDYIIVGLGPTGLTLGLNLLKTNNKVLFIESESGIGGCWKTNFTNDGYFTEHSPKVLSKTGSKEFNKLLHYLNIEPQYKEVYDKKSTSFLENHVYTMFNNFSILDIVKLIFYVLLYILTLNNKHISIQEWCKNNNISKKSQSFLNIRSIAISNTYDKLTMNSFIKFFFQRYQYIFHLQQLYNPVEWLNAIHEKFKSNPNFTILLNTKVKEIIRSKNDNSVSGVLTHLNNVFHAKQFVCCIPLRPLYKIMHASSNHNWFSSMDYFKTFVDHSTYTGIGFQLHFNEKVKLPSQWCWSCLEEWKVIVIDKTNHLKNISQDPDIKQVLSCVVVDLDTKSSVIQKTANECDNTNEIVKEAIRQLNKMSNHILPSPKKITLSNNMYRSEHFGWESLDSSFSYSKGKLPYKGSLKNLYSVGPHNHDEVVVIETAIQSAKKFSKDVIRINNVF</sequence>
<keyword evidence="1" id="KW-1133">Transmembrane helix</keyword>
<dbReference type="Gene3D" id="3.50.50.60">
    <property type="entry name" value="FAD/NAD(P)-binding domain"/>
    <property type="match status" value="1"/>
</dbReference>
<reference evidence="3" key="1">
    <citation type="journal article" date="2020" name="Nature">
        <title>Giant virus diversity and host interactions through global metagenomics.</title>
        <authorList>
            <person name="Schulz F."/>
            <person name="Roux S."/>
            <person name="Paez-Espino D."/>
            <person name="Jungbluth S."/>
            <person name="Walsh D.A."/>
            <person name="Denef V.J."/>
            <person name="McMahon K.D."/>
            <person name="Konstantinidis K.T."/>
            <person name="Eloe-Fadrosh E.A."/>
            <person name="Kyrpides N.C."/>
            <person name="Woyke T."/>
        </authorList>
    </citation>
    <scope>NUCLEOTIDE SEQUENCE</scope>
    <source>
        <strain evidence="3">GVMAG-M-3300018416-26</strain>
    </source>
</reference>
<evidence type="ECO:0000256" key="1">
    <source>
        <dbReference type="SAM" id="Phobius"/>
    </source>
</evidence>
<evidence type="ECO:0000313" key="3">
    <source>
        <dbReference type="EMBL" id="QHS93963.1"/>
    </source>
</evidence>
<dbReference type="InterPro" id="IPR036188">
    <property type="entry name" value="FAD/NAD-bd_sf"/>
</dbReference>
<proteinExistence type="predicted"/>
<accession>A0A6C0BRS2</accession>
<dbReference type="SUPFAM" id="SSF51905">
    <property type="entry name" value="FAD/NAD(P)-binding domain"/>
    <property type="match status" value="1"/>
</dbReference>
<dbReference type="InterPro" id="IPR002937">
    <property type="entry name" value="Amino_oxidase"/>
</dbReference>
<evidence type="ECO:0000259" key="2">
    <source>
        <dbReference type="Pfam" id="PF01593"/>
    </source>
</evidence>
<feature type="transmembrane region" description="Helical" evidence="1">
    <location>
        <begin position="96"/>
        <end position="120"/>
    </location>
</feature>
<keyword evidence="1" id="KW-0812">Transmembrane</keyword>
<dbReference type="InterPro" id="IPR050464">
    <property type="entry name" value="Zeta_carotene_desat/Oxidored"/>
</dbReference>
<dbReference type="Pfam" id="PF01593">
    <property type="entry name" value="Amino_oxidase"/>
    <property type="match status" value="1"/>
</dbReference>
<protein>
    <recommendedName>
        <fullName evidence="2">Amine oxidase domain-containing protein</fullName>
    </recommendedName>
</protein>
<organism evidence="3">
    <name type="scientific">viral metagenome</name>
    <dbReference type="NCBI Taxonomy" id="1070528"/>
    <lineage>
        <taxon>unclassified sequences</taxon>
        <taxon>metagenomes</taxon>
        <taxon>organismal metagenomes</taxon>
    </lineage>
</organism>
<dbReference type="AlphaFoldDB" id="A0A6C0BRS2"/>
<name>A0A6C0BRS2_9ZZZZ</name>